<keyword evidence="1" id="KW-0732">Signal</keyword>
<dbReference type="AlphaFoldDB" id="A0A501Q2X3"/>
<evidence type="ECO:0008006" key="4">
    <source>
        <dbReference type="Google" id="ProtNLM"/>
    </source>
</evidence>
<dbReference type="Proteomes" id="UP000319175">
    <property type="component" value="Unassembled WGS sequence"/>
</dbReference>
<sequence length="321" mass="34998">MKKISLLLLAFSLFNFSCSSDDSGSTPVTPEPEVTDDFKFLSVTSEGKIFEIGNNTGHTESIGQITSQHNLLMLPTMCNIGSKIYTMEASAAEPNILVIYDKITKTTTTQQITLPASISSTMREPLIASLKYNGSELIAIVGENMPTNASSNKIISINLQNYQTTDLEIDIFQLSMTSTELINNNLYVSTREGLLEINLTTKTVRELQANGTQIAATRLAKISNTKLALMRFVPGVVNGVKPFEYNLTNNTLIEKEAGNVSSVGHPSGASVFHNGQYLNLIFTAGSKFGISKINYETNQAQFVELNHDIVGTNAIIVDILQ</sequence>
<dbReference type="EMBL" id="VFJE01000055">
    <property type="protein sequence ID" value="TPD67230.1"/>
    <property type="molecule type" value="Genomic_DNA"/>
</dbReference>
<protein>
    <recommendedName>
        <fullName evidence="4">Lipoprotein</fullName>
    </recommendedName>
</protein>
<feature type="signal peptide" evidence="1">
    <location>
        <begin position="1"/>
        <end position="20"/>
    </location>
</feature>
<keyword evidence="3" id="KW-1185">Reference proteome</keyword>
<reference evidence="2 3" key="1">
    <citation type="submission" date="2019-06" db="EMBL/GenBank/DDBJ databases">
        <title>Flavobacterium sp. MaA-Y11 from geoumgang.</title>
        <authorList>
            <person name="Jeong S."/>
        </authorList>
    </citation>
    <scope>NUCLEOTIDE SEQUENCE [LARGE SCALE GENOMIC DNA]</scope>
    <source>
        <strain evidence="2 3">MaA-Y11</strain>
    </source>
</reference>
<evidence type="ECO:0000256" key="1">
    <source>
        <dbReference type="SAM" id="SignalP"/>
    </source>
</evidence>
<name>A0A501Q2X3_9FLAO</name>
<organism evidence="2 3">
    <name type="scientific">Flavobacterium microcysteis</name>
    <dbReference type="NCBI Taxonomy" id="2596891"/>
    <lineage>
        <taxon>Bacteria</taxon>
        <taxon>Pseudomonadati</taxon>
        <taxon>Bacteroidota</taxon>
        <taxon>Flavobacteriia</taxon>
        <taxon>Flavobacteriales</taxon>
        <taxon>Flavobacteriaceae</taxon>
        <taxon>Flavobacterium</taxon>
    </lineage>
</organism>
<comment type="caution">
    <text evidence="2">The sequence shown here is derived from an EMBL/GenBank/DDBJ whole genome shotgun (WGS) entry which is preliminary data.</text>
</comment>
<evidence type="ECO:0000313" key="3">
    <source>
        <dbReference type="Proteomes" id="UP000319175"/>
    </source>
</evidence>
<dbReference type="RefSeq" id="WP_140001388.1">
    <property type="nucleotide sequence ID" value="NZ_VFJE01000055.1"/>
</dbReference>
<evidence type="ECO:0000313" key="2">
    <source>
        <dbReference type="EMBL" id="TPD67230.1"/>
    </source>
</evidence>
<feature type="chain" id="PRO_5021400590" description="Lipoprotein" evidence="1">
    <location>
        <begin position="21"/>
        <end position="321"/>
    </location>
</feature>
<accession>A0A501Q2X3</accession>
<gene>
    <name evidence="2" type="ORF">FJA49_13205</name>
</gene>
<proteinExistence type="predicted"/>